<protein>
    <submittedName>
        <fullName evidence="6">Cysteine protease</fullName>
    </submittedName>
</protein>
<dbReference type="SMART" id="SM00645">
    <property type="entry name" value="Pept_C1"/>
    <property type="match status" value="1"/>
</dbReference>
<dbReference type="EMBL" id="FJ799760">
    <property type="protein sequence ID" value="ACY79525.1"/>
    <property type="molecule type" value="Genomic_DNA"/>
</dbReference>
<evidence type="ECO:0000313" key="7">
    <source>
        <dbReference type="EMBL" id="ACY79527.1"/>
    </source>
</evidence>
<organism evidence="6">
    <name type="scientific">Mycoplasmoides gallisepticum</name>
    <name type="common">Mycoplasma gallisepticum</name>
    <dbReference type="NCBI Taxonomy" id="2096"/>
    <lineage>
        <taxon>Bacteria</taxon>
        <taxon>Bacillati</taxon>
        <taxon>Mycoplasmatota</taxon>
        <taxon>Mycoplasmoidales</taxon>
        <taxon>Mycoplasmoidaceae</taxon>
        <taxon>Mycoplasmoides</taxon>
    </lineage>
</organism>
<evidence type="ECO:0000256" key="1">
    <source>
        <dbReference type="ARBA" id="ARBA00008455"/>
    </source>
</evidence>
<evidence type="ECO:0000256" key="2">
    <source>
        <dbReference type="SAM" id="MobiDB-lite"/>
    </source>
</evidence>
<sequence>MRLKNKKILTSLLVSPGLLIPFSTMSATTSVNSNAPKLDFFKNKSAEEIAKMEFFDARDYNLVTSVKHQGNEGLCWAYTIASILETNMLKNNIGNYTKNSLDIDEHAIDYISNSWNHNADKLNLNSNAQQWGGIFGEGNYLSHAFTGLMRNTSPIAQTNQTEFPNFDNPTIAKIKNAVKVNPTVEDIKLAIAKYGSVGVAYAFNAMNFHPKTIWYNEPNSSIVNKSADQKNIKNHASVIVGWDDNYYESNFKPERPKRRGGFIVKNSWGTKKMHSQGYFILSYDSLDLIQELMAVEVEKNDAYKNTYYYDTKNSFSLFATLDTKERTMANIFPVKKANDEVVEKLKSINFALRGLNITAEIKIYVKDSLMSNPEDGELKLTQRVQIPNSGEKGFYTIDLDKEIILNKGQYFSIIVDVTNEGEKVVDLMASGETREILSFYKYKNEWVNSKKSFVVFGIKAHTLEMPITELNKDIAADEKNNPISKESNTSETKSNTTPSSESQTNNSVKTGKQTNSNTATHESSVTENKTNVILWSILGALAGIATFGVTTFFIVKLMKKRVKK</sequence>
<dbReference type="EMBL" id="FJ799762">
    <property type="protein sequence ID" value="ACY79527.1"/>
    <property type="molecule type" value="Genomic_DNA"/>
</dbReference>
<evidence type="ECO:0000256" key="4">
    <source>
        <dbReference type="SAM" id="SignalP"/>
    </source>
</evidence>
<dbReference type="InterPro" id="IPR040528">
    <property type="entry name" value="Lectin-like"/>
</dbReference>
<feature type="signal peptide" evidence="4">
    <location>
        <begin position="1"/>
        <end position="26"/>
    </location>
</feature>
<keyword evidence="6" id="KW-0378">Hydrolase</keyword>
<dbReference type="InterPro" id="IPR013128">
    <property type="entry name" value="Peptidase_C1A"/>
</dbReference>
<dbReference type="CDD" id="cd02619">
    <property type="entry name" value="Peptidase_C1"/>
    <property type="match status" value="1"/>
</dbReference>
<keyword evidence="3" id="KW-0472">Membrane</keyword>
<name>D2DUQ5_MYCGL</name>
<feature type="compositionally biased region" description="Low complexity" evidence="2">
    <location>
        <begin position="484"/>
        <end position="502"/>
    </location>
</feature>
<feature type="domain" description="Peptidase C1A papain C-terminal" evidence="5">
    <location>
        <begin position="51"/>
        <end position="298"/>
    </location>
</feature>
<reference evidence="6" key="1">
    <citation type="journal article" date="2011" name="Microbiology">
        <title>Mycoplasma gallisepticum and Mycoplasma synoviae express a cysteine protease CysP, which can cleave chicken IgG into Fab and Fc.</title>
        <authorList>
            <person name="Cizelj I."/>
            <person name="Bercic R.L."/>
            <person name="Dusanic D."/>
            <person name="Narat M."/>
            <person name="Kos J."/>
            <person name="Dovc P."/>
            <person name="Bencina D."/>
        </authorList>
    </citation>
    <scope>NUCLEOTIDE SEQUENCE</scope>
    <source>
        <strain evidence="7">1226</strain>
        <strain evidence="6">R25</strain>
    </source>
</reference>
<comment type="similarity">
    <text evidence="1">Belongs to the peptidase C1 family.</text>
</comment>
<accession>D2DUQ5</accession>
<dbReference type="SUPFAM" id="SSF54001">
    <property type="entry name" value="Cysteine proteinases"/>
    <property type="match status" value="1"/>
</dbReference>
<feature type="compositionally biased region" description="Polar residues" evidence="2">
    <location>
        <begin position="503"/>
        <end position="525"/>
    </location>
</feature>
<dbReference type="GO" id="GO:0008234">
    <property type="term" value="F:cysteine-type peptidase activity"/>
    <property type="evidence" value="ECO:0007669"/>
    <property type="project" value="InterPro"/>
</dbReference>
<evidence type="ECO:0000259" key="5">
    <source>
        <dbReference type="SMART" id="SM00645"/>
    </source>
</evidence>
<dbReference type="Pfam" id="PF18560">
    <property type="entry name" value="Lectin_like"/>
    <property type="match status" value="1"/>
</dbReference>
<feature type="region of interest" description="Disordered" evidence="2">
    <location>
        <begin position="476"/>
        <end position="525"/>
    </location>
</feature>
<dbReference type="PANTHER" id="PTHR12411">
    <property type="entry name" value="CYSTEINE PROTEASE FAMILY C1-RELATED"/>
    <property type="match status" value="1"/>
</dbReference>
<keyword evidence="3" id="KW-1133">Transmembrane helix</keyword>
<evidence type="ECO:0000256" key="3">
    <source>
        <dbReference type="SAM" id="Phobius"/>
    </source>
</evidence>
<dbReference type="InterPro" id="IPR038765">
    <property type="entry name" value="Papain-like_cys_pep_sf"/>
</dbReference>
<evidence type="ECO:0000313" key="6">
    <source>
        <dbReference type="EMBL" id="ACY79525.1"/>
    </source>
</evidence>
<keyword evidence="6" id="KW-0645">Protease</keyword>
<accession>Q7NBH6</accession>
<proteinExistence type="inferred from homology"/>
<dbReference type="Pfam" id="PF00112">
    <property type="entry name" value="Peptidase_C1"/>
    <property type="match status" value="1"/>
</dbReference>
<feature type="chain" id="PRO_5007650391" evidence="4">
    <location>
        <begin position="27"/>
        <end position="564"/>
    </location>
</feature>
<dbReference type="RefSeq" id="WP_011113534.1">
    <property type="nucleotide sequence ID" value="NZ_CP044226.1"/>
</dbReference>
<dbReference type="Gene3D" id="3.90.70.10">
    <property type="entry name" value="Cysteine proteinases"/>
    <property type="match status" value="1"/>
</dbReference>
<keyword evidence="4" id="KW-0732">Signal</keyword>
<dbReference type="InterPro" id="IPR000668">
    <property type="entry name" value="Peptidase_C1A_C"/>
</dbReference>
<keyword evidence="3" id="KW-0812">Transmembrane</keyword>
<dbReference type="GO" id="GO:0006508">
    <property type="term" value="P:proteolysis"/>
    <property type="evidence" value="ECO:0007669"/>
    <property type="project" value="UniProtKB-KW"/>
</dbReference>
<feature type="transmembrane region" description="Helical" evidence="3">
    <location>
        <begin position="532"/>
        <end position="555"/>
    </location>
</feature>
<dbReference type="AlphaFoldDB" id="D2DUQ5"/>